<sequence>MFSRYLPLAHHDLAGPSLWPQSTKNLH</sequence>
<organism evidence="1">
    <name type="scientific">Anguilla anguilla</name>
    <name type="common">European freshwater eel</name>
    <name type="synonym">Muraena anguilla</name>
    <dbReference type="NCBI Taxonomy" id="7936"/>
    <lineage>
        <taxon>Eukaryota</taxon>
        <taxon>Metazoa</taxon>
        <taxon>Chordata</taxon>
        <taxon>Craniata</taxon>
        <taxon>Vertebrata</taxon>
        <taxon>Euteleostomi</taxon>
        <taxon>Actinopterygii</taxon>
        <taxon>Neopterygii</taxon>
        <taxon>Teleostei</taxon>
        <taxon>Anguilliformes</taxon>
        <taxon>Anguillidae</taxon>
        <taxon>Anguilla</taxon>
    </lineage>
</organism>
<reference evidence="1" key="1">
    <citation type="submission" date="2014-11" db="EMBL/GenBank/DDBJ databases">
        <authorList>
            <person name="Amaro Gonzalez C."/>
        </authorList>
    </citation>
    <scope>NUCLEOTIDE SEQUENCE</scope>
</reference>
<reference evidence="1" key="2">
    <citation type="journal article" date="2015" name="Fish Shellfish Immunol.">
        <title>Early steps in the European eel (Anguilla anguilla)-Vibrio vulnificus interaction in the gills: Role of the RtxA13 toxin.</title>
        <authorList>
            <person name="Callol A."/>
            <person name="Pajuelo D."/>
            <person name="Ebbesson L."/>
            <person name="Teles M."/>
            <person name="MacKenzie S."/>
            <person name="Amaro C."/>
        </authorList>
    </citation>
    <scope>NUCLEOTIDE SEQUENCE</scope>
</reference>
<dbReference type="AlphaFoldDB" id="A0A0E9UHX9"/>
<evidence type="ECO:0000313" key="1">
    <source>
        <dbReference type="EMBL" id="JAH64608.1"/>
    </source>
</evidence>
<dbReference type="EMBL" id="GBXM01043969">
    <property type="protein sequence ID" value="JAH64608.1"/>
    <property type="molecule type" value="Transcribed_RNA"/>
</dbReference>
<proteinExistence type="predicted"/>
<protein>
    <submittedName>
        <fullName evidence="1">Uncharacterized protein</fullName>
    </submittedName>
</protein>
<accession>A0A0E9UHX9</accession>
<name>A0A0E9UHX9_ANGAN</name>